<organism evidence="10 11">
    <name type="scientific">Runella rosea</name>
    <dbReference type="NCBI Taxonomy" id="2259595"/>
    <lineage>
        <taxon>Bacteria</taxon>
        <taxon>Pseudomonadati</taxon>
        <taxon>Bacteroidota</taxon>
        <taxon>Cytophagia</taxon>
        <taxon>Cytophagales</taxon>
        <taxon>Spirosomataceae</taxon>
        <taxon>Runella</taxon>
    </lineage>
</organism>
<evidence type="ECO:0000256" key="6">
    <source>
        <dbReference type="ARBA" id="ARBA00022840"/>
    </source>
</evidence>
<dbReference type="RefSeq" id="WP_114065424.1">
    <property type="nucleotide sequence ID" value="NZ_CP030850.1"/>
</dbReference>
<reference evidence="10 11" key="1">
    <citation type="submission" date="2018-07" db="EMBL/GenBank/DDBJ databases">
        <title>Genome sequencing of Runella.</title>
        <authorList>
            <person name="Baek M.-G."/>
            <person name="Yi H."/>
        </authorList>
    </citation>
    <scope>NUCLEOTIDE SEQUENCE [LARGE SCALE GENOMIC DNA]</scope>
    <source>
        <strain evidence="10 11">HYN0085</strain>
    </source>
</reference>
<dbReference type="SUPFAM" id="SSF56112">
    <property type="entry name" value="Protein kinase-like (PK-like)"/>
    <property type="match status" value="1"/>
</dbReference>
<evidence type="ECO:0000313" key="10">
    <source>
        <dbReference type="EMBL" id="AXE16637.1"/>
    </source>
</evidence>
<evidence type="ECO:0000256" key="2">
    <source>
        <dbReference type="ARBA" id="ARBA00011962"/>
    </source>
</evidence>
<evidence type="ECO:0000256" key="8">
    <source>
        <dbReference type="ARBA" id="ARBA00049067"/>
    </source>
</evidence>
<keyword evidence="6" id="KW-0067">ATP-binding</keyword>
<evidence type="ECO:0000259" key="9">
    <source>
        <dbReference type="Pfam" id="PF18085"/>
    </source>
</evidence>
<keyword evidence="4" id="KW-0808">Transferase</keyword>
<dbReference type="GO" id="GO:0005524">
    <property type="term" value="F:ATP binding"/>
    <property type="evidence" value="ECO:0007669"/>
    <property type="project" value="UniProtKB-KW"/>
</dbReference>
<protein>
    <recommendedName>
        <fullName evidence="3">Maltokinase</fullName>
        <ecNumber evidence="2">2.7.1.175</ecNumber>
    </recommendedName>
    <alternativeName>
        <fullName evidence="7">Maltose-1-phosphate synthase</fullName>
    </alternativeName>
</protein>
<evidence type="ECO:0000256" key="7">
    <source>
        <dbReference type="ARBA" id="ARBA00031251"/>
    </source>
</evidence>
<dbReference type="Pfam" id="PF18085">
    <property type="entry name" value="Mak_N_cap"/>
    <property type="match status" value="1"/>
</dbReference>
<proteinExistence type="inferred from homology"/>
<dbReference type="InterPro" id="IPR040999">
    <property type="entry name" value="Mak_N_cap"/>
</dbReference>
<evidence type="ECO:0000313" key="11">
    <source>
        <dbReference type="Proteomes" id="UP000251993"/>
    </source>
</evidence>
<dbReference type="Gene3D" id="3.90.1200.10">
    <property type="match status" value="1"/>
</dbReference>
<dbReference type="OrthoDB" id="9806009at2"/>
<dbReference type="GO" id="GO:0016740">
    <property type="term" value="F:transferase activity"/>
    <property type="evidence" value="ECO:0007669"/>
    <property type="project" value="UniProtKB-KW"/>
</dbReference>
<keyword evidence="5" id="KW-0547">Nucleotide-binding</keyword>
<dbReference type="Proteomes" id="UP000251993">
    <property type="component" value="Chromosome"/>
</dbReference>
<comment type="similarity">
    <text evidence="1">Belongs to the aminoglycoside phosphotransferase family.</text>
</comment>
<dbReference type="EMBL" id="CP030850">
    <property type="protein sequence ID" value="AXE16637.1"/>
    <property type="molecule type" value="Genomic_DNA"/>
</dbReference>
<evidence type="ECO:0000256" key="3">
    <source>
        <dbReference type="ARBA" id="ARBA00013882"/>
    </source>
</evidence>
<dbReference type="KEGG" id="run:DR864_02285"/>
<evidence type="ECO:0000256" key="1">
    <source>
        <dbReference type="ARBA" id="ARBA00006219"/>
    </source>
</evidence>
<feature type="domain" description="Maltokinase N-terminal cap" evidence="9">
    <location>
        <begin position="22"/>
        <end position="98"/>
    </location>
</feature>
<evidence type="ECO:0000256" key="5">
    <source>
        <dbReference type="ARBA" id="ARBA00022741"/>
    </source>
</evidence>
<comment type="catalytic activity">
    <reaction evidence="8">
        <text>D-maltose + ATP = alpha-maltose 1-phosphate + ADP + H(+)</text>
        <dbReference type="Rhea" id="RHEA:31915"/>
        <dbReference type="ChEBI" id="CHEBI:15378"/>
        <dbReference type="ChEBI" id="CHEBI:17306"/>
        <dbReference type="ChEBI" id="CHEBI:30616"/>
        <dbReference type="ChEBI" id="CHEBI:63576"/>
        <dbReference type="ChEBI" id="CHEBI:456216"/>
        <dbReference type="EC" id="2.7.1.175"/>
    </reaction>
</comment>
<dbReference type="AlphaFoldDB" id="A0A344TDB6"/>
<gene>
    <name evidence="10" type="ORF">DR864_02285</name>
</gene>
<keyword evidence="11" id="KW-1185">Reference proteome</keyword>
<accession>A0A344TDB6</accession>
<evidence type="ECO:0000256" key="4">
    <source>
        <dbReference type="ARBA" id="ARBA00022679"/>
    </source>
</evidence>
<sequence>MTNVNNALINHLETNVFPSYFNASRWFAGKARSQKDFRIQHTLTFGEFLILIVEVSYHEGPSELYQLPFTEVSLDMDIPEKGVIEKTETSQWIDAIYDVQFRKELFANIFNATTLPSSADQSSFLASIKGKGLSDSDTPENIESHVLPVDSSNSAMLFGGKYFLKLYRKLFDQTNPEVEMVSFLTQHSDFKNIPAYAGSLTWQRTGQPDITLGMMQQAIRADKDNWMLTGDFLNDFMYGVPNGMFGIKEWVFEQVTLLGKRTGEMHLGLFAPGADDAFAPEAFDDTYRAFLLHRLTDLLDRRYALLIDNYQKLDEPTQRLAWIFMEARELIDDFAKEMLTRPLDSLRIRIHGDYHLGQVLTQDGDFIIIDFEGEPEATIAERKIKHSPFKDVAGMIRSYHYAVSAKLFESHETKDISSEKLQIVSDRWYKLMRETYFEAYLEAFGWPHPLFNSQHEINFLLLFFLLEKAVYELGYEISYRPSWVKIPLRGIVEVIREIEKLKEPSVRISRLANPS</sequence>
<dbReference type="EC" id="2.7.1.175" evidence="2"/>
<dbReference type="InterPro" id="IPR011009">
    <property type="entry name" value="Kinase-like_dom_sf"/>
</dbReference>
<name>A0A344TDB6_9BACT</name>